<dbReference type="PANTHER" id="PTHR23501">
    <property type="entry name" value="MAJOR FACILITATOR SUPERFAMILY"/>
    <property type="match status" value="1"/>
</dbReference>
<evidence type="ECO:0000313" key="9">
    <source>
        <dbReference type="EMBL" id="RSL78343.1"/>
    </source>
</evidence>
<evidence type="ECO:0000259" key="8">
    <source>
        <dbReference type="PROSITE" id="PS50850"/>
    </source>
</evidence>
<feature type="transmembrane region" description="Helical" evidence="7">
    <location>
        <begin position="327"/>
        <end position="348"/>
    </location>
</feature>
<dbReference type="Proteomes" id="UP000287972">
    <property type="component" value="Unassembled WGS sequence"/>
</dbReference>
<feature type="transmembrane region" description="Helical" evidence="7">
    <location>
        <begin position="256"/>
        <end position="277"/>
    </location>
</feature>
<dbReference type="InterPro" id="IPR005829">
    <property type="entry name" value="Sugar_transporter_CS"/>
</dbReference>
<dbReference type="InterPro" id="IPR011701">
    <property type="entry name" value="MFS"/>
</dbReference>
<dbReference type="Pfam" id="PF07690">
    <property type="entry name" value="MFS_1"/>
    <property type="match status" value="1"/>
</dbReference>
<feature type="transmembrane region" description="Helical" evidence="7">
    <location>
        <begin position="403"/>
        <end position="424"/>
    </location>
</feature>
<comment type="subcellular location">
    <subcellularLocation>
        <location evidence="1">Membrane</location>
        <topology evidence="1">Multi-pass membrane protein</topology>
    </subcellularLocation>
</comment>
<dbReference type="AlphaFoldDB" id="A0A428RLD2"/>
<evidence type="ECO:0000256" key="4">
    <source>
        <dbReference type="ARBA" id="ARBA00023136"/>
    </source>
</evidence>
<proteinExistence type="predicted"/>
<dbReference type="EMBL" id="NKCL01000212">
    <property type="protein sequence ID" value="RSL78343.1"/>
    <property type="molecule type" value="Genomic_DNA"/>
</dbReference>
<feature type="transmembrane region" description="Helical" evidence="7">
    <location>
        <begin position="436"/>
        <end position="454"/>
    </location>
</feature>
<evidence type="ECO:0000256" key="5">
    <source>
        <dbReference type="ARBA" id="ARBA00023180"/>
    </source>
</evidence>
<feature type="compositionally biased region" description="Polar residues" evidence="6">
    <location>
        <begin position="616"/>
        <end position="625"/>
    </location>
</feature>
<feature type="domain" description="Major facilitator superfamily (MFS) profile" evidence="8">
    <location>
        <begin position="103"/>
        <end position="598"/>
    </location>
</feature>
<keyword evidence="4 7" id="KW-0472">Membrane</keyword>
<evidence type="ECO:0000313" key="10">
    <source>
        <dbReference type="Proteomes" id="UP000287972"/>
    </source>
</evidence>
<keyword evidence="2 7" id="KW-0812">Transmembrane</keyword>
<sequence length="631" mass="68379">MIILQLRYQEWRFCIQCATNQLVIDNHVLPWNHALGGTTPVIALSLWPVLLMPTEYPMPLSYPNPSLGQMAILEEQRGGEVCSTRTISGLRKHSVTGPRQAVLVISLLVGLLFSSLDTSIVSTSLVTISHDLNDFVNAPWIVLAYLLTYMGFAVCVSKLSDIYGRRNMLVVSWVFFVGFSQGCGSATSMTALIVCRAFQGMGASGLYSLTQIGLVEVGPSHRPSLIGAMIGATLAVAFVLGPIIGGAVAQLSDWRWLFNMNIPFGLATILAITNLWPHEDVAHIFSWKAFTSIDFIGSATLLSSSGFLVFAVQQAGSQTFSWGSPEIISALAISGVSWIVFVCWEVFLETKPHRRIEPIFPIRLMLRRVYSAGLLVTMFTGFPYISLSIVIPERFQIVNREGVLMAGLHILPLLGACAIGSFLGGAISSKKNNTSFTLLGASCLQLLGVGLMSTMTKPDGYVKAQYAFQAIFGLGVGLSFSAATIMTSILAAERSELASAQGAVAQARVLGGCIGLSVCTVIFNSHVNKYLQEHLTSTQLDNLHRSPLTSLHLPMGLQDLVKQVYAGAFAEEIKIMMLVCAVMVVISLFTLERCPEPLERLTAFPKDELSSRRGSDSATEMTDISSAERCV</sequence>
<feature type="transmembrane region" description="Helical" evidence="7">
    <location>
        <begin position="225"/>
        <end position="244"/>
    </location>
</feature>
<evidence type="ECO:0000256" key="3">
    <source>
        <dbReference type="ARBA" id="ARBA00022989"/>
    </source>
</evidence>
<feature type="region of interest" description="Disordered" evidence="6">
    <location>
        <begin position="609"/>
        <end position="631"/>
    </location>
</feature>
<organism evidence="9 10">
    <name type="scientific">Fusarium floridanum</name>
    <dbReference type="NCBI Taxonomy" id="1325733"/>
    <lineage>
        <taxon>Eukaryota</taxon>
        <taxon>Fungi</taxon>
        <taxon>Dikarya</taxon>
        <taxon>Ascomycota</taxon>
        <taxon>Pezizomycotina</taxon>
        <taxon>Sordariomycetes</taxon>
        <taxon>Hypocreomycetidae</taxon>
        <taxon>Hypocreales</taxon>
        <taxon>Nectriaceae</taxon>
        <taxon>Fusarium</taxon>
        <taxon>Fusarium solani species complex</taxon>
    </lineage>
</organism>
<dbReference type="Gene3D" id="1.20.1720.10">
    <property type="entry name" value="Multidrug resistance protein D"/>
    <property type="match status" value="1"/>
</dbReference>
<dbReference type="SUPFAM" id="SSF103473">
    <property type="entry name" value="MFS general substrate transporter"/>
    <property type="match status" value="1"/>
</dbReference>
<evidence type="ECO:0000256" key="7">
    <source>
        <dbReference type="SAM" id="Phobius"/>
    </source>
</evidence>
<keyword evidence="3 7" id="KW-1133">Transmembrane helix</keyword>
<keyword evidence="5" id="KW-0325">Glycoprotein</keyword>
<accession>A0A428RLD2</accession>
<dbReference type="InterPro" id="IPR020846">
    <property type="entry name" value="MFS_dom"/>
</dbReference>
<evidence type="ECO:0000256" key="6">
    <source>
        <dbReference type="SAM" id="MobiDB-lite"/>
    </source>
</evidence>
<dbReference type="InterPro" id="IPR036259">
    <property type="entry name" value="MFS_trans_sf"/>
</dbReference>
<feature type="transmembrane region" description="Helical" evidence="7">
    <location>
        <begin position="503"/>
        <end position="523"/>
    </location>
</feature>
<protein>
    <recommendedName>
        <fullName evidence="8">Major facilitator superfamily (MFS) profile domain-containing protein</fullName>
    </recommendedName>
</protein>
<evidence type="ECO:0000256" key="2">
    <source>
        <dbReference type="ARBA" id="ARBA00022692"/>
    </source>
</evidence>
<comment type="caution">
    <text evidence="9">The sequence shown here is derived from an EMBL/GenBank/DDBJ whole genome shotgun (WGS) entry which is preliminary data.</text>
</comment>
<feature type="transmembrane region" description="Helical" evidence="7">
    <location>
        <begin position="466"/>
        <end position="491"/>
    </location>
</feature>
<dbReference type="PROSITE" id="PS00216">
    <property type="entry name" value="SUGAR_TRANSPORT_1"/>
    <property type="match status" value="1"/>
</dbReference>
<keyword evidence="10" id="KW-1185">Reference proteome</keyword>
<dbReference type="Gene3D" id="1.20.1250.20">
    <property type="entry name" value="MFS general substrate transporter like domains"/>
    <property type="match status" value="1"/>
</dbReference>
<dbReference type="GO" id="GO:0022857">
    <property type="term" value="F:transmembrane transporter activity"/>
    <property type="evidence" value="ECO:0007669"/>
    <property type="project" value="InterPro"/>
</dbReference>
<feature type="transmembrane region" description="Helical" evidence="7">
    <location>
        <begin position="369"/>
        <end position="391"/>
    </location>
</feature>
<dbReference type="PROSITE" id="PS50850">
    <property type="entry name" value="MFS"/>
    <property type="match status" value="1"/>
</dbReference>
<name>A0A428RLD2_9HYPO</name>
<dbReference type="GO" id="GO:0005886">
    <property type="term" value="C:plasma membrane"/>
    <property type="evidence" value="ECO:0007669"/>
    <property type="project" value="TreeGrafter"/>
</dbReference>
<gene>
    <name evidence="9" type="ORF">CEP51_008299</name>
</gene>
<evidence type="ECO:0000256" key="1">
    <source>
        <dbReference type="ARBA" id="ARBA00004141"/>
    </source>
</evidence>
<feature type="transmembrane region" description="Helical" evidence="7">
    <location>
        <begin position="101"/>
        <end position="126"/>
    </location>
</feature>
<feature type="transmembrane region" description="Helical" evidence="7">
    <location>
        <begin position="138"/>
        <end position="156"/>
    </location>
</feature>
<feature type="transmembrane region" description="Helical" evidence="7">
    <location>
        <begin position="573"/>
        <end position="591"/>
    </location>
</feature>
<reference evidence="9 10" key="1">
    <citation type="submission" date="2017-06" db="EMBL/GenBank/DDBJ databases">
        <title>Comparative genomic analysis of Ambrosia Fusariam Clade fungi.</title>
        <authorList>
            <person name="Stajich J.E."/>
            <person name="Carrillo J."/>
            <person name="Kijimoto T."/>
            <person name="Eskalen A."/>
            <person name="O'Donnell K."/>
            <person name="Kasson M."/>
        </authorList>
    </citation>
    <scope>NUCLEOTIDE SEQUENCE [LARGE SCALE GENOMIC DNA]</scope>
    <source>
        <strain evidence="9 10">NRRL62606</strain>
    </source>
</reference>
<feature type="transmembrane region" description="Helical" evidence="7">
    <location>
        <begin position="168"/>
        <end position="194"/>
    </location>
</feature>
<dbReference type="PRINTS" id="PR01036">
    <property type="entry name" value="TCRTETB"/>
</dbReference>
<dbReference type="PANTHER" id="PTHR23501:SF43">
    <property type="entry name" value="MULTIDRUG TRANSPORTER, PUTATIVE (AFU_ORTHOLOGUE AFUA_6G03040)-RELATED"/>
    <property type="match status" value="1"/>
</dbReference>